<dbReference type="EMBL" id="HE796918">
    <property type="protein sequence ID" value="CCL99161.1"/>
    <property type="molecule type" value="Genomic_DNA"/>
</dbReference>
<dbReference type="GeneID" id="24094072"/>
<dbReference type="InterPro" id="IPR019416">
    <property type="entry name" value="NCBP3"/>
</dbReference>
<organism evidence="2 3">
    <name type="scientific">Fibroporia radiculosa</name>
    <dbReference type="NCBI Taxonomy" id="599839"/>
    <lineage>
        <taxon>Eukaryota</taxon>
        <taxon>Fungi</taxon>
        <taxon>Dikarya</taxon>
        <taxon>Basidiomycota</taxon>
        <taxon>Agaricomycotina</taxon>
        <taxon>Agaricomycetes</taxon>
        <taxon>Polyporales</taxon>
        <taxon>Fibroporiaceae</taxon>
        <taxon>Fibroporia</taxon>
    </lineage>
</organism>
<dbReference type="RefSeq" id="XP_012178444.1">
    <property type="nucleotide sequence ID" value="XM_012323054.1"/>
</dbReference>
<accession>J4I8C3</accession>
<dbReference type="InParanoid" id="J4I8C3"/>
<evidence type="ECO:0008006" key="4">
    <source>
        <dbReference type="Google" id="ProtNLM"/>
    </source>
</evidence>
<feature type="compositionally biased region" description="Basic residues" evidence="1">
    <location>
        <begin position="349"/>
        <end position="358"/>
    </location>
</feature>
<sequence>MDITPEISEPLDALSYDETVPYDELLPTQPSAESSQAQASLAHRIGSTKVYLLSETTGARVGKRKRTADEGDDADGDVDMDEDAPYRDNAILFCGAPISHLPTPSIFAYATHFDSQPMALEWIDDKTCILVFSSKTTARSAFRYLSKSIAEEPSKVDGSVTAKPIPIALWPPEERISKSLGKSEGLKGAIRMRWATFQDVKKKGAKRESEFYKKYGDKAGKSNTEDEVNWPADDDTRQRKKQKGDMFEEMAQKARLDDELDAFLAEDDTTAPRSPSPPSRMRSDYMDGRGRTLLERTSVMRARPDTLASRIMAELPSRARSRRGQRQDDGGGQSSGQSGHRGEDDGTRRGKGNPRPRKTQQDLDDELDAFLNAKD</sequence>
<dbReference type="Proteomes" id="UP000006352">
    <property type="component" value="Unassembled WGS sequence"/>
</dbReference>
<dbReference type="Pfam" id="PF10309">
    <property type="entry name" value="NCBP3"/>
    <property type="match status" value="1"/>
</dbReference>
<dbReference type="GO" id="GO:0003729">
    <property type="term" value="F:mRNA binding"/>
    <property type="evidence" value="ECO:0007669"/>
    <property type="project" value="InterPro"/>
</dbReference>
<dbReference type="PANTHER" id="PTHR16291:SF0">
    <property type="entry name" value="NUCLEAR CAP-BINDING PROTEIN SUBUNIT 3"/>
    <property type="match status" value="1"/>
</dbReference>
<feature type="region of interest" description="Disordered" evidence="1">
    <location>
        <begin position="217"/>
        <end position="245"/>
    </location>
</feature>
<dbReference type="GO" id="GO:0005634">
    <property type="term" value="C:nucleus"/>
    <property type="evidence" value="ECO:0007669"/>
    <property type="project" value="TreeGrafter"/>
</dbReference>
<dbReference type="PANTHER" id="PTHR16291">
    <property type="entry name" value="NUCLEAR CAP-BINDING PROTEIN SUBUNIT 3"/>
    <property type="match status" value="1"/>
</dbReference>
<evidence type="ECO:0000256" key="1">
    <source>
        <dbReference type="SAM" id="MobiDB-lite"/>
    </source>
</evidence>
<feature type="compositionally biased region" description="Basic and acidic residues" evidence="1">
    <location>
        <begin position="281"/>
        <end position="294"/>
    </location>
</feature>
<keyword evidence="3" id="KW-1185">Reference proteome</keyword>
<evidence type="ECO:0000313" key="3">
    <source>
        <dbReference type="Proteomes" id="UP000006352"/>
    </source>
</evidence>
<dbReference type="OrthoDB" id="422106at2759"/>
<reference evidence="2 3" key="1">
    <citation type="journal article" date="2012" name="Appl. Environ. Microbiol.">
        <title>Short-read sequencing for genomic analysis of the brown rot fungus Fibroporia radiculosa.</title>
        <authorList>
            <person name="Tang J.D."/>
            <person name="Perkins A.D."/>
            <person name="Sonstegard T.S."/>
            <person name="Schroeder S.G."/>
            <person name="Burgess S.C."/>
            <person name="Diehl S.V."/>
        </authorList>
    </citation>
    <scope>NUCLEOTIDE SEQUENCE [LARGE SCALE GENOMIC DNA]</scope>
    <source>
        <strain evidence="2 3">TFFH 294</strain>
    </source>
</reference>
<feature type="region of interest" description="Disordered" evidence="1">
    <location>
        <begin position="265"/>
        <end position="375"/>
    </location>
</feature>
<evidence type="ECO:0000313" key="2">
    <source>
        <dbReference type="EMBL" id="CCL99161.1"/>
    </source>
</evidence>
<proteinExistence type="predicted"/>
<dbReference type="AlphaFoldDB" id="J4I8C3"/>
<gene>
    <name evidence="2" type="ORF">FIBRA_01176</name>
</gene>
<dbReference type="HOGENOM" id="CLU_057731_0_0_1"/>
<protein>
    <recommendedName>
        <fullName evidence="4">Chromatin target of PRMT1 protein C-terminal domain-containing protein</fullName>
    </recommendedName>
</protein>
<name>J4I8C3_9APHY</name>
<dbReference type="GO" id="GO:0000340">
    <property type="term" value="F:RNA 7-methylguanosine cap binding"/>
    <property type="evidence" value="ECO:0007669"/>
    <property type="project" value="InterPro"/>
</dbReference>